<evidence type="ECO:0000256" key="8">
    <source>
        <dbReference type="SAM" id="Phobius"/>
    </source>
</evidence>
<dbReference type="RefSeq" id="WP_036675524.1">
    <property type="nucleotide sequence ID" value="NZ_JNVM01000002.1"/>
</dbReference>
<proteinExistence type="inferred from homology"/>
<evidence type="ECO:0000256" key="6">
    <source>
        <dbReference type="ARBA" id="ARBA00022989"/>
    </source>
</evidence>
<keyword evidence="11" id="KW-1185">Reference proteome</keyword>
<evidence type="ECO:0000313" key="10">
    <source>
        <dbReference type="EMBL" id="KEQ27690.1"/>
    </source>
</evidence>
<evidence type="ECO:0000256" key="7">
    <source>
        <dbReference type="ARBA" id="ARBA00023136"/>
    </source>
</evidence>
<feature type="transmembrane region" description="Helical" evidence="8">
    <location>
        <begin position="283"/>
        <end position="304"/>
    </location>
</feature>
<evidence type="ECO:0000259" key="9">
    <source>
        <dbReference type="PROSITE" id="PS50850"/>
    </source>
</evidence>
<comment type="caution">
    <text evidence="10">The sequence shown here is derived from an EMBL/GenBank/DDBJ whole genome shotgun (WGS) entry which is preliminary data.</text>
</comment>
<comment type="subcellular location">
    <subcellularLocation>
        <location evidence="1">Cell membrane</location>
        <topology evidence="1">Multi-pass membrane protein</topology>
    </subcellularLocation>
</comment>
<feature type="transmembrane region" description="Helical" evidence="8">
    <location>
        <begin position="310"/>
        <end position="333"/>
    </location>
</feature>
<dbReference type="eggNOG" id="COG2814">
    <property type="taxonomic scope" value="Bacteria"/>
</dbReference>
<feature type="transmembrane region" description="Helical" evidence="8">
    <location>
        <begin position="80"/>
        <end position="99"/>
    </location>
</feature>
<keyword evidence="6 8" id="KW-1133">Transmembrane helix</keyword>
<evidence type="ECO:0000256" key="1">
    <source>
        <dbReference type="ARBA" id="ARBA00004651"/>
    </source>
</evidence>
<evidence type="ECO:0000256" key="4">
    <source>
        <dbReference type="ARBA" id="ARBA00022475"/>
    </source>
</evidence>
<name>A0A081PAG7_9BACL</name>
<dbReference type="InterPro" id="IPR011701">
    <property type="entry name" value="MFS"/>
</dbReference>
<evidence type="ECO:0000313" key="11">
    <source>
        <dbReference type="Proteomes" id="UP000028123"/>
    </source>
</evidence>
<dbReference type="SUPFAM" id="SSF103473">
    <property type="entry name" value="MFS general substrate transporter"/>
    <property type="match status" value="1"/>
</dbReference>
<organism evidence="10 11">
    <name type="scientific">Paenibacillus tyrfis</name>
    <dbReference type="NCBI Taxonomy" id="1501230"/>
    <lineage>
        <taxon>Bacteria</taxon>
        <taxon>Bacillati</taxon>
        <taxon>Bacillota</taxon>
        <taxon>Bacilli</taxon>
        <taxon>Bacillales</taxon>
        <taxon>Paenibacillaceae</taxon>
        <taxon>Paenibacillus</taxon>
    </lineage>
</organism>
<dbReference type="Gene3D" id="1.20.1250.20">
    <property type="entry name" value="MFS general substrate transporter like domains"/>
    <property type="match status" value="1"/>
</dbReference>
<dbReference type="OrthoDB" id="63984at2"/>
<feature type="transmembrane region" description="Helical" evidence="8">
    <location>
        <begin position="138"/>
        <end position="160"/>
    </location>
</feature>
<dbReference type="PROSITE" id="PS50850">
    <property type="entry name" value="MFS"/>
    <property type="match status" value="1"/>
</dbReference>
<evidence type="ECO:0000256" key="5">
    <source>
        <dbReference type="ARBA" id="ARBA00022692"/>
    </source>
</evidence>
<dbReference type="Pfam" id="PF07690">
    <property type="entry name" value="MFS_1"/>
    <property type="match status" value="2"/>
</dbReference>
<dbReference type="GO" id="GO:0022857">
    <property type="term" value="F:transmembrane transporter activity"/>
    <property type="evidence" value="ECO:0007669"/>
    <property type="project" value="InterPro"/>
</dbReference>
<feature type="transmembrane region" description="Helical" evidence="8">
    <location>
        <begin position="50"/>
        <end position="68"/>
    </location>
</feature>
<feature type="transmembrane region" description="Helical" evidence="8">
    <location>
        <begin position="105"/>
        <end position="126"/>
    </location>
</feature>
<sequence length="403" mass="43888">MNYIELGSRAHRKASVSMLLGSIVTFAILYSPQPLISLFSQQYQLSPATASASISVTTIALGMSLLFFTVVSNIWGRKGIMSLSLLLTSIFAIASAFIHDFQAFLVLRFLEGISIAGFPSIAMAYLNEEFSPRAIGRVVGVYVAGTAIGGFIGRIIIGGLTDLFNWQFAMLMMGIVSLLLSLWFWFYLPASGNFTPSKTSVRQWLAGMRASLGDKNLLSMFVTGFLLMGGYITVLNYIGYPLTQAPYHVSQTIFGFLFVVNLVGTWSSIWFGKLADRYSRRRVIGLAIAIFILGALMTLSSLLAVKVLGIAVVAFGFFAGHSVASGWVGVLAVKDFKAQASSFYLLFYYAGSSLVGWSGGFFLNRFGWNGLVYYTCALLMVSMLVSSQVKPKAEKRGLSPSEC</sequence>
<feature type="transmembrane region" description="Helical" evidence="8">
    <location>
        <begin position="345"/>
        <end position="365"/>
    </location>
</feature>
<feature type="transmembrane region" description="Helical" evidence="8">
    <location>
        <begin position="12"/>
        <end position="30"/>
    </location>
</feature>
<feature type="transmembrane region" description="Helical" evidence="8">
    <location>
        <begin position="252"/>
        <end position="271"/>
    </location>
</feature>
<dbReference type="Proteomes" id="UP000028123">
    <property type="component" value="Unassembled WGS sequence"/>
</dbReference>
<evidence type="ECO:0000256" key="3">
    <source>
        <dbReference type="ARBA" id="ARBA00022448"/>
    </source>
</evidence>
<comment type="similarity">
    <text evidence="2">Belongs to the major facilitator superfamily.</text>
</comment>
<protein>
    <submittedName>
        <fullName evidence="10">MFS transporter</fullName>
    </submittedName>
</protein>
<dbReference type="EMBL" id="JNVM01000002">
    <property type="protein sequence ID" value="KEQ27690.1"/>
    <property type="molecule type" value="Genomic_DNA"/>
</dbReference>
<gene>
    <name evidence="10" type="ORF">ET33_13465</name>
</gene>
<feature type="transmembrane region" description="Helical" evidence="8">
    <location>
        <begin position="166"/>
        <end position="188"/>
    </location>
</feature>
<dbReference type="GO" id="GO:0005886">
    <property type="term" value="C:plasma membrane"/>
    <property type="evidence" value="ECO:0007669"/>
    <property type="project" value="UniProtKB-SubCell"/>
</dbReference>
<keyword evidence="4" id="KW-1003">Cell membrane</keyword>
<dbReference type="CDD" id="cd17324">
    <property type="entry name" value="MFS_NepI_like"/>
    <property type="match status" value="1"/>
</dbReference>
<keyword evidence="5 8" id="KW-0812">Transmembrane</keyword>
<feature type="domain" description="Major facilitator superfamily (MFS) profile" evidence="9">
    <location>
        <begin position="10"/>
        <end position="394"/>
    </location>
</feature>
<feature type="transmembrane region" description="Helical" evidence="8">
    <location>
        <begin position="217"/>
        <end position="240"/>
    </location>
</feature>
<reference evidence="10 11" key="1">
    <citation type="submission" date="2014-06" db="EMBL/GenBank/DDBJ databases">
        <title>Draft genome sequence of Paenibacillus sp. MSt1.</title>
        <authorList>
            <person name="Aw Y.K."/>
            <person name="Ong K.S."/>
            <person name="Gan H.M."/>
            <person name="Lee S.M."/>
        </authorList>
    </citation>
    <scope>NUCLEOTIDE SEQUENCE [LARGE SCALE GENOMIC DNA]</scope>
    <source>
        <strain evidence="10 11">MSt1</strain>
    </source>
</reference>
<evidence type="ECO:0000256" key="2">
    <source>
        <dbReference type="ARBA" id="ARBA00008335"/>
    </source>
</evidence>
<dbReference type="InterPro" id="IPR020846">
    <property type="entry name" value="MFS_dom"/>
</dbReference>
<dbReference type="InterPro" id="IPR036259">
    <property type="entry name" value="MFS_trans_sf"/>
</dbReference>
<keyword evidence="7 8" id="KW-0472">Membrane</keyword>
<feature type="transmembrane region" description="Helical" evidence="8">
    <location>
        <begin position="371"/>
        <end position="389"/>
    </location>
</feature>
<keyword evidence="3" id="KW-0813">Transport</keyword>
<dbReference type="PANTHER" id="PTHR43271:SF1">
    <property type="entry name" value="INNER MEMBRANE TRANSPORT PROTEIN YNFM"/>
    <property type="match status" value="1"/>
</dbReference>
<accession>A0A081PAG7</accession>
<dbReference type="AlphaFoldDB" id="A0A081PAG7"/>
<dbReference type="PANTHER" id="PTHR43271">
    <property type="entry name" value="BLL2771 PROTEIN"/>
    <property type="match status" value="1"/>
</dbReference>